<reference evidence="1 2" key="1">
    <citation type="journal article" date="2015" name="Genome Biol.">
        <title>Comparative genomics of Steinernema reveals deeply conserved gene regulatory networks.</title>
        <authorList>
            <person name="Dillman A.R."/>
            <person name="Macchietto M."/>
            <person name="Porter C.F."/>
            <person name="Rogers A."/>
            <person name="Williams B."/>
            <person name="Antoshechkin I."/>
            <person name="Lee M.M."/>
            <person name="Goodwin Z."/>
            <person name="Lu X."/>
            <person name="Lewis E.E."/>
            <person name="Goodrich-Blair H."/>
            <person name="Stock S.P."/>
            <person name="Adams B.J."/>
            <person name="Sternberg P.W."/>
            <person name="Mortazavi A."/>
        </authorList>
    </citation>
    <scope>NUCLEOTIDE SEQUENCE [LARGE SCALE GENOMIC DNA]</scope>
    <source>
        <strain evidence="1 2">ALL</strain>
    </source>
</reference>
<comment type="caution">
    <text evidence="1">The sequence shown here is derived from an EMBL/GenBank/DDBJ whole genome shotgun (WGS) entry which is preliminary data.</text>
</comment>
<accession>A0A4U5NC09</accession>
<organism evidence="1 2">
    <name type="scientific">Steinernema carpocapsae</name>
    <name type="common">Entomopathogenic nematode</name>
    <dbReference type="NCBI Taxonomy" id="34508"/>
    <lineage>
        <taxon>Eukaryota</taxon>
        <taxon>Metazoa</taxon>
        <taxon>Ecdysozoa</taxon>
        <taxon>Nematoda</taxon>
        <taxon>Chromadorea</taxon>
        <taxon>Rhabditida</taxon>
        <taxon>Tylenchina</taxon>
        <taxon>Panagrolaimomorpha</taxon>
        <taxon>Strongyloidoidea</taxon>
        <taxon>Steinernematidae</taxon>
        <taxon>Steinernema</taxon>
    </lineage>
</organism>
<proteinExistence type="predicted"/>
<evidence type="ECO:0000313" key="1">
    <source>
        <dbReference type="EMBL" id="TKR80070.1"/>
    </source>
</evidence>
<gene>
    <name evidence="1" type="ORF">L596_014201</name>
</gene>
<dbReference type="EMBL" id="AZBU02000004">
    <property type="protein sequence ID" value="TKR80070.1"/>
    <property type="molecule type" value="Genomic_DNA"/>
</dbReference>
<sequence length="131" mass="14753">MFITLLSDFFGIPFTSIIGPSCASVLDAILYILLMSASLRWALAYYCSKLKHSIQIHQCYAAYLWLSSSGKSSYISLLRNIPSDPDFIRSFYTVDHPFHIESTLPRMSLLVSGIVFFLTPKQSSSSWTPLT</sequence>
<dbReference type="Proteomes" id="UP000298663">
    <property type="component" value="Unassembled WGS sequence"/>
</dbReference>
<dbReference type="AlphaFoldDB" id="A0A4U5NC09"/>
<protein>
    <submittedName>
        <fullName evidence="1">Uncharacterized protein</fullName>
    </submittedName>
</protein>
<name>A0A4U5NC09_STECR</name>
<keyword evidence="2" id="KW-1185">Reference proteome</keyword>
<evidence type="ECO:0000313" key="2">
    <source>
        <dbReference type="Proteomes" id="UP000298663"/>
    </source>
</evidence>
<reference evidence="1 2" key="2">
    <citation type="journal article" date="2019" name="G3 (Bethesda)">
        <title>Hybrid Assembly of the Genome of the Entomopathogenic Nematode Steinernema carpocapsae Identifies the X-Chromosome.</title>
        <authorList>
            <person name="Serra L."/>
            <person name="Macchietto M."/>
            <person name="Macias-Munoz A."/>
            <person name="McGill C.J."/>
            <person name="Rodriguez I.M."/>
            <person name="Rodriguez B."/>
            <person name="Murad R."/>
            <person name="Mortazavi A."/>
        </authorList>
    </citation>
    <scope>NUCLEOTIDE SEQUENCE [LARGE SCALE GENOMIC DNA]</scope>
    <source>
        <strain evidence="1 2">ALL</strain>
    </source>
</reference>